<evidence type="ECO:0000313" key="3">
    <source>
        <dbReference type="EMBL" id="NRT87284.1"/>
    </source>
</evidence>
<dbReference type="Proteomes" id="UP001193748">
    <property type="component" value="Unassembled WGS sequence"/>
</dbReference>
<reference evidence="3" key="1">
    <citation type="submission" date="2020-05" db="EMBL/GenBank/DDBJ databases">
        <authorList>
            <person name="Brown S."/>
            <person name="Huntemann M."/>
            <person name="Clum A."/>
            <person name="Spunde A."/>
            <person name="Palaniappan K."/>
            <person name="Ritter S."/>
            <person name="Mikhailova N."/>
            <person name="Chen I.-M."/>
            <person name="Stamatis D."/>
            <person name="Reddy T."/>
            <person name="O'Malley R."/>
            <person name="Daum C."/>
            <person name="Shapiro N."/>
            <person name="Ivanova N."/>
            <person name="Kyrpides N."/>
            <person name="Woyke T."/>
        </authorList>
    </citation>
    <scope>NUCLEOTIDE SEQUENCE</scope>
    <source>
        <strain evidence="3">DJ080</strain>
    </source>
</reference>
<name>A0AAX0AXC1_CLOBE</name>
<feature type="coiled-coil region" evidence="1">
    <location>
        <begin position="295"/>
        <end position="336"/>
    </location>
</feature>
<protein>
    <submittedName>
        <fullName evidence="3">Nucleic acid-binding protein</fullName>
    </submittedName>
</protein>
<evidence type="ECO:0000313" key="4">
    <source>
        <dbReference type="Proteomes" id="UP001193748"/>
    </source>
</evidence>
<organism evidence="3 4">
    <name type="scientific">Clostridium beijerinckii</name>
    <name type="common">Clostridium MP</name>
    <dbReference type="NCBI Taxonomy" id="1520"/>
    <lineage>
        <taxon>Bacteria</taxon>
        <taxon>Bacillati</taxon>
        <taxon>Bacillota</taxon>
        <taxon>Clostridia</taxon>
        <taxon>Eubacteriales</taxon>
        <taxon>Clostridiaceae</taxon>
        <taxon>Clostridium</taxon>
    </lineage>
</organism>
<proteinExistence type="predicted"/>
<dbReference type="InterPro" id="IPR032557">
    <property type="entry name" value="DUF4935"/>
</dbReference>
<dbReference type="EMBL" id="JABSWW010000001">
    <property type="protein sequence ID" value="NRT87284.1"/>
    <property type="molecule type" value="Genomic_DNA"/>
</dbReference>
<feature type="domain" description="DUF4935" evidence="2">
    <location>
        <begin position="5"/>
        <end position="199"/>
    </location>
</feature>
<comment type="caution">
    <text evidence="3">The sequence shown here is derived from an EMBL/GenBank/DDBJ whole genome shotgun (WGS) entry which is preliminary data.</text>
</comment>
<evidence type="ECO:0000256" key="1">
    <source>
        <dbReference type="SAM" id="Coils"/>
    </source>
</evidence>
<dbReference type="Pfam" id="PF16289">
    <property type="entry name" value="PIN_12"/>
    <property type="match status" value="1"/>
</dbReference>
<sequence>MKYLMVDTNIYIDMVVSRNGNHKADSFNQLMKLLEYNEVKLIVPKIVITEVFRHISNEIDKVGKSINEMKSKAKGLYWINHIDELERFNRNLNPVRVGINSLAEEFDKNREKYKDEYKNLFNQLFNNNNSIILEETQDIIFKAAQRQVHKLRPYHYGGDSDKDCLADSIIIETLINIEEFIDINTDDKIYFISRNPADFSDDKDKNLLHSDISVDLESKGLLERFNYSLLFTKTLLGDFKDEIRSAGLTEQLELEAEYEWKEAIRESYYVQEDNERESVGLSSLSSDYEQKLSELNETNGLIDLLEEMREEIQNKCEELEEQYSCLEETIRGKSFEELQMIIEDNSLIRVMIGKYSDEDDIIDEIICFINWVIGDEDYSEFAASFKNEDCFGLNTTLATFSDLQNNNYVLETSGYLEPRNDDDDTIEILIYKGDNLLEKGDINVYYGYINFNDDGNVGDGAEESITFDIDKIIGKLLEIKDSIINDLDYRILKANSFVKLFS</sequence>
<keyword evidence="1" id="KW-0175">Coiled coil</keyword>
<dbReference type="RefSeq" id="WP_173710335.1">
    <property type="nucleotide sequence ID" value="NZ_JABSWW010000001.1"/>
</dbReference>
<gene>
    <name evidence="3" type="ORF">B0H41_000963</name>
</gene>
<accession>A0AAX0AXC1</accession>
<evidence type="ECO:0000259" key="2">
    <source>
        <dbReference type="Pfam" id="PF16289"/>
    </source>
</evidence>
<dbReference type="AlphaFoldDB" id="A0AAX0AXC1"/>
<reference evidence="3" key="2">
    <citation type="journal article" date="2022" name="Nat. Biotechnol.">
        <title>Carbon-negative production of acetone and isopropanol by gas fermentation at industrial pilot scale.</title>
        <authorList>
            <person name="Liew F.E."/>
            <person name="Nogle R."/>
            <person name="Abdalla T."/>
            <person name="Rasor B.J."/>
            <person name="Canter C."/>
            <person name="Jensen R.O."/>
            <person name="Wang L."/>
            <person name="Strutz J."/>
            <person name="Chirania P."/>
            <person name="De Tissera S."/>
            <person name="Mueller A.P."/>
            <person name="Ruan Z."/>
            <person name="Gao A."/>
            <person name="Tran L."/>
            <person name="Engle N.L."/>
            <person name="Bromley J.C."/>
            <person name="Daniell J."/>
            <person name="Conrado R."/>
            <person name="Tschaplinski T.J."/>
            <person name="Giannone R.J."/>
            <person name="Hettich R.L."/>
            <person name="Karim A.S."/>
            <person name="Simpson S.D."/>
            <person name="Brown S.D."/>
            <person name="Leang C."/>
            <person name="Jewett M.C."/>
            <person name="Kopke M."/>
        </authorList>
    </citation>
    <scope>NUCLEOTIDE SEQUENCE</scope>
    <source>
        <strain evidence="3">DJ080</strain>
    </source>
</reference>